<dbReference type="Gene3D" id="3.40.190.10">
    <property type="entry name" value="Periplasmic binding protein-like II"/>
    <property type="match status" value="1"/>
</dbReference>
<name>A0A3A3FYC7_9BURK</name>
<dbReference type="CDD" id="cd13578">
    <property type="entry name" value="PBP2_Bug27"/>
    <property type="match status" value="1"/>
</dbReference>
<dbReference type="PANTHER" id="PTHR42928">
    <property type="entry name" value="TRICARBOXYLATE-BINDING PROTEIN"/>
    <property type="match status" value="1"/>
</dbReference>
<evidence type="ECO:0000256" key="1">
    <source>
        <dbReference type="ARBA" id="ARBA00006987"/>
    </source>
</evidence>
<keyword evidence="4" id="KW-1185">Reference proteome</keyword>
<reference evidence="4" key="1">
    <citation type="submission" date="2018-09" db="EMBL/GenBank/DDBJ databases">
        <authorList>
            <person name="Zhu H."/>
        </authorList>
    </citation>
    <scope>NUCLEOTIDE SEQUENCE [LARGE SCALE GENOMIC DNA]</scope>
    <source>
        <strain evidence="4">K1R23-30</strain>
    </source>
</reference>
<feature type="signal peptide" evidence="2">
    <location>
        <begin position="1"/>
        <end position="28"/>
    </location>
</feature>
<dbReference type="EMBL" id="QYUO01000003">
    <property type="protein sequence ID" value="RJF92089.1"/>
    <property type="molecule type" value="Genomic_DNA"/>
</dbReference>
<dbReference type="PANTHER" id="PTHR42928:SF5">
    <property type="entry name" value="BLR1237 PROTEIN"/>
    <property type="match status" value="1"/>
</dbReference>
<evidence type="ECO:0000313" key="4">
    <source>
        <dbReference type="Proteomes" id="UP000265955"/>
    </source>
</evidence>
<dbReference type="Proteomes" id="UP000265955">
    <property type="component" value="Unassembled WGS sequence"/>
</dbReference>
<comment type="similarity">
    <text evidence="1">Belongs to the UPF0065 (bug) family.</text>
</comment>
<dbReference type="AlphaFoldDB" id="A0A3A3FYC7"/>
<dbReference type="InterPro" id="IPR005064">
    <property type="entry name" value="BUG"/>
</dbReference>
<protein>
    <submittedName>
        <fullName evidence="3">Tripartite tricarboxylate transporter substrate binding protein</fullName>
    </submittedName>
</protein>
<dbReference type="OrthoDB" id="9125369at2"/>
<evidence type="ECO:0000313" key="3">
    <source>
        <dbReference type="EMBL" id="RJF92089.1"/>
    </source>
</evidence>
<sequence>MTIQSPRRRSTIALLAATLALPTLSLSAQGLGDKPIRLIVPLTAGSTVDAVARVMANQYAKTAGRAVMVENLVGAGGVTGTTQLVRAPKDGSTFGMVSSNHVINPSIYKSVPFDAITDITPISVIGTVPLVLVAHPSLPAKDLKELLALAKAKPGELNYGSAGNGSSLHLAGEMLKAEAAIDIRHVPYRGTGPLTNDLLGGQVQLGFVSVTAVAAHVKAGKLRAIGLSTAKRSAVLPDVPTLAEQGLVNYSFDSWIAVIGPAGLPASVVDKLHSDTKTALSTKEAQEALSAQGIMLIGSSPEAATQFFKTELEKHAKLVKQSGARLE</sequence>
<feature type="chain" id="PRO_5017442993" evidence="2">
    <location>
        <begin position="29"/>
        <end position="327"/>
    </location>
</feature>
<keyword evidence="2" id="KW-0732">Signal</keyword>
<dbReference type="Gene3D" id="3.40.190.150">
    <property type="entry name" value="Bordetella uptake gene, domain 1"/>
    <property type="match status" value="1"/>
</dbReference>
<accession>A0A3A3FYC7</accession>
<dbReference type="RefSeq" id="WP_119771974.1">
    <property type="nucleotide sequence ID" value="NZ_QYUO01000003.1"/>
</dbReference>
<evidence type="ECO:0000256" key="2">
    <source>
        <dbReference type="SAM" id="SignalP"/>
    </source>
</evidence>
<dbReference type="InterPro" id="IPR042100">
    <property type="entry name" value="Bug_dom1"/>
</dbReference>
<gene>
    <name evidence="3" type="ORF">D3871_25925</name>
</gene>
<comment type="caution">
    <text evidence="3">The sequence shown here is derived from an EMBL/GenBank/DDBJ whole genome shotgun (WGS) entry which is preliminary data.</text>
</comment>
<dbReference type="Pfam" id="PF03401">
    <property type="entry name" value="TctC"/>
    <property type="match status" value="1"/>
</dbReference>
<organism evidence="3 4">
    <name type="scientific">Noviherbaspirillum saxi</name>
    <dbReference type="NCBI Taxonomy" id="2320863"/>
    <lineage>
        <taxon>Bacteria</taxon>
        <taxon>Pseudomonadati</taxon>
        <taxon>Pseudomonadota</taxon>
        <taxon>Betaproteobacteria</taxon>
        <taxon>Burkholderiales</taxon>
        <taxon>Oxalobacteraceae</taxon>
        <taxon>Noviherbaspirillum</taxon>
    </lineage>
</organism>
<dbReference type="PIRSF" id="PIRSF017082">
    <property type="entry name" value="YflP"/>
    <property type="match status" value="1"/>
</dbReference>
<dbReference type="SUPFAM" id="SSF53850">
    <property type="entry name" value="Periplasmic binding protein-like II"/>
    <property type="match status" value="1"/>
</dbReference>
<proteinExistence type="inferred from homology"/>